<organism evidence="3 4">
    <name type="scientific">Cynoglossus semilaevis</name>
    <name type="common">Tongue sole</name>
    <dbReference type="NCBI Taxonomy" id="244447"/>
    <lineage>
        <taxon>Eukaryota</taxon>
        <taxon>Metazoa</taxon>
        <taxon>Chordata</taxon>
        <taxon>Craniata</taxon>
        <taxon>Vertebrata</taxon>
        <taxon>Euteleostomi</taxon>
        <taxon>Actinopterygii</taxon>
        <taxon>Neopterygii</taxon>
        <taxon>Teleostei</taxon>
        <taxon>Neoteleostei</taxon>
        <taxon>Acanthomorphata</taxon>
        <taxon>Carangaria</taxon>
        <taxon>Pleuronectiformes</taxon>
        <taxon>Pleuronectoidei</taxon>
        <taxon>Cynoglossidae</taxon>
        <taxon>Cynoglossinae</taxon>
        <taxon>Cynoglossus</taxon>
    </lineage>
</organism>
<feature type="region of interest" description="Disordered" evidence="2">
    <location>
        <begin position="23"/>
        <end position="60"/>
    </location>
</feature>
<protein>
    <submittedName>
        <fullName evidence="3">Serine/arginine repetitive matrix protein 1-like</fullName>
    </submittedName>
</protein>
<dbReference type="SUPFAM" id="SSF58113">
    <property type="entry name" value="Apolipoprotein A-I"/>
    <property type="match status" value="1"/>
</dbReference>
<evidence type="ECO:0000313" key="4">
    <source>
        <dbReference type="Proteomes" id="UP000265120"/>
    </source>
</evidence>
<reference evidence="3" key="2">
    <citation type="submission" date="2025-08" db="UniProtKB">
        <authorList>
            <consortium name="Ensembl"/>
        </authorList>
    </citation>
    <scope>IDENTIFICATION</scope>
</reference>
<feature type="coiled-coil region" evidence="1">
    <location>
        <begin position="61"/>
        <end position="99"/>
    </location>
</feature>
<dbReference type="Proteomes" id="UP000265120">
    <property type="component" value="Chromosome 19"/>
</dbReference>
<feature type="compositionally biased region" description="Basic and acidic residues" evidence="2">
    <location>
        <begin position="42"/>
        <end position="51"/>
    </location>
</feature>
<sequence>MLIILTPSVSRSSPIEKRDLVVLSHWPPGPSSSKNSSPPKDNSPDKGKECSTMESSFSPNLEELQTELTELRSQFQQMKTQHNKEIKLLMNELDEEKKIRLTLKTKEINDESEILD</sequence>
<evidence type="ECO:0000313" key="3">
    <source>
        <dbReference type="Ensembl" id="ENSCSEP00000029518.1"/>
    </source>
</evidence>
<dbReference type="AlphaFoldDB" id="A0A3P8WQ03"/>
<proteinExistence type="predicted"/>
<reference evidence="3 4" key="1">
    <citation type="journal article" date="2014" name="Nat. Genet.">
        <title>Whole-genome sequence of a flatfish provides insights into ZW sex chromosome evolution and adaptation to a benthic lifestyle.</title>
        <authorList>
            <person name="Chen S."/>
            <person name="Zhang G."/>
            <person name="Shao C."/>
            <person name="Huang Q."/>
            <person name="Liu G."/>
            <person name="Zhang P."/>
            <person name="Song W."/>
            <person name="An N."/>
            <person name="Chalopin D."/>
            <person name="Volff J.N."/>
            <person name="Hong Y."/>
            <person name="Li Q."/>
            <person name="Sha Z."/>
            <person name="Zhou H."/>
            <person name="Xie M."/>
            <person name="Yu Q."/>
            <person name="Liu Y."/>
            <person name="Xiang H."/>
            <person name="Wang N."/>
            <person name="Wu K."/>
            <person name="Yang C."/>
            <person name="Zhou Q."/>
            <person name="Liao X."/>
            <person name="Yang L."/>
            <person name="Hu Q."/>
            <person name="Zhang J."/>
            <person name="Meng L."/>
            <person name="Jin L."/>
            <person name="Tian Y."/>
            <person name="Lian J."/>
            <person name="Yang J."/>
            <person name="Miao G."/>
            <person name="Liu S."/>
            <person name="Liang Z."/>
            <person name="Yan F."/>
            <person name="Li Y."/>
            <person name="Sun B."/>
            <person name="Zhang H."/>
            <person name="Zhang J."/>
            <person name="Zhu Y."/>
            <person name="Du M."/>
            <person name="Zhao Y."/>
            <person name="Schartl M."/>
            <person name="Tang Q."/>
            <person name="Wang J."/>
        </authorList>
    </citation>
    <scope>NUCLEOTIDE SEQUENCE</scope>
</reference>
<evidence type="ECO:0000256" key="2">
    <source>
        <dbReference type="SAM" id="MobiDB-lite"/>
    </source>
</evidence>
<name>A0A3P8WQ03_CYNSE</name>
<dbReference type="Ensembl" id="ENSCSET00000029920.1">
    <property type="protein sequence ID" value="ENSCSEP00000029518.1"/>
    <property type="gene ID" value="ENSCSEG00000018912.1"/>
</dbReference>
<evidence type="ECO:0000256" key="1">
    <source>
        <dbReference type="SAM" id="Coils"/>
    </source>
</evidence>
<keyword evidence="4" id="KW-1185">Reference proteome</keyword>
<reference evidence="3" key="3">
    <citation type="submission" date="2025-09" db="UniProtKB">
        <authorList>
            <consortium name="Ensembl"/>
        </authorList>
    </citation>
    <scope>IDENTIFICATION</scope>
</reference>
<feature type="compositionally biased region" description="Low complexity" evidence="2">
    <location>
        <begin position="31"/>
        <end position="40"/>
    </location>
</feature>
<keyword evidence="1" id="KW-0175">Coiled coil</keyword>
<dbReference type="GeneTree" id="ENSGT00410000026585"/>
<accession>A0A3P8WQ03</accession>